<keyword evidence="2" id="KW-1185">Reference proteome</keyword>
<comment type="caution">
    <text evidence="1">The sequence shown here is derived from an EMBL/GenBank/DDBJ whole genome shotgun (WGS) entry which is preliminary data.</text>
</comment>
<organism evidence="1 2">
    <name type="scientific">Araneus ventricosus</name>
    <name type="common">Orbweaver spider</name>
    <name type="synonym">Epeira ventricosa</name>
    <dbReference type="NCBI Taxonomy" id="182803"/>
    <lineage>
        <taxon>Eukaryota</taxon>
        <taxon>Metazoa</taxon>
        <taxon>Ecdysozoa</taxon>
        <taxon>Arthropoda</taxon>
        <taxon>Chelicerata</taxon>
        <taxon>Arachnida</taxon>
        <taxon>Araneae</taxon>
        <taxon>Araneomorphae</taxon>
        <taxon>Entelegynae</taxon>
        <taxon>Araneoidea</taxon>
        <taxon>Araneidae</taxon>
        <taxon>Araneus</taxon>
    </lineage>
</organism>
<dbReference type="AlphaFoldDB" id="A0A4Y2B0V7"/>
<protein>
    <submittedName>
        <fullName evidence="1">Uncharacterized protein</fullName>
    </submittedName>
</protein>
<proteinExistence type="predicted"/>
<evidence type="ECO:0000313" key="1">
    <source>
        <dbReference type="EMBL" id="GBL84975.1"/>
    </source>
</evidence>
<dbReference type="Proteomes" id="UP000499080">
    <property type="component" value="Unassembled WGS sequence"/>
</dbReference>
<sequence>MIKWAERSCKRPEISLSVSSYSNAVSHSLSNDSQHFGDGDNVAGFENKAENNFVKGDILTKSRGKTSKLKLDLTKTVIIARRYNVRERTVAHITSAMPRAALKAGIISSGKSSDITSALIVGSMTLMCLYVKEQTPIQVVNRYPSKIRGINSQA</sequence>
<name>A0A4Y2B0V7_ARAVE</name>
<gene>
    <name evidence="1" type="ORF">AVEN_223758_1</name>
</gene>
<accession>A0A4Y2B0V7</accession>
<evidence type="ECO:0000313" key="2">
    <source>
        <dbReference type="Proteomes" id="UP000499080"/>
    </source>
</evidence>
<dbReference type="EMBL" id="BGPR01081895">
    <property type="protein sequence ID" value="GBL84975.1"/>
    <property type="molecule type" value="Genomic_DNA"/>
</dbReference>
<reference evidence="1 2" key="1">
    <citation type="journal article" date="2019" name="Sci. Rep.">
        <title>Orb-weaving spider Araneus ventricosus genome elucidates the spidroin gene catalogue.</title>
        <authorList>
            <person name="Kono N."/>
            <person name="Nakamura H."/>
            <person name="Ohtoshi R."/>
            <person name="Moran D.A.P."/>
            <person name="Shinohara A."/>
            <person name="Yoshida Y."/>
            <person name="Fujiwara M."/>
            <person name="Mori M."/>
            <person name="Tomita M."/>
            <person name="Arakawa K."/>
        </authorList>
    </citation>
    <scope>NUCLEOTIDE SEQUENCE [LARGE SCALE GENOMIC DNA]</scope>
</reference>